<dbReference type="OrthoDB" id="190098at2759"/>
<dbReference type="FunCoup" id="I2H1L9">
    <property type="interactions" value="288"/>
</dbReference>
<evidence type="ECO:0000256" key="3">
    <source>
        <dbReference type="ARBA" id="ARBA00022483"/>
    </source>
</evidence>
<sequence>MSSDALKEVANLIKDDISLDRIKDIKDQLTKKKSTLDYQLNKESDKYYGYVKESVEKLNASQESVKSIRERLDDVNKLSNEHKSSIERYDIILKATKIYETIDLTSTIYSKIIKFDELLGEIDQMLTIESESDSAETGCPYLLQIHYLLTKSRDFQDQMIAMAAISTDDVQRTVGKIFTKLDILVSKFDGLLERLIYDAIELVRAEQISLVIKLFKIIDLEEREDLKIMAIRNIIKKKEIEVNKSSMKKLPSSKIKKSNPQLNFDDNIEYPTNNGIYKEILSGTITTRTNVRNYKLFFFEKIASSIADIFKEVRKEYSGDRKFEVLENLDWVFNELLVVKEYLTKYGPSYWKLFEKYYGLYYEQMNQLINDLVESEPETIIILDILEYDKSYQQTMVTDFGFKKKEVKSIIGDKQKEQLFSDYLKLILTKMQEWITNLVRAEFDVFMERSTPPHQDSEGLFYLDGTKTCFQMFSQQVEVAGGSGQAKILVGVVDKFCGLLKDRQQLWIEKISEEVKKLIQFNQKYDLNPEEITSQDEVPAGLVEYLTAIANDQMRSADYAVAISSKYGKIVSKVYEKQITNHIEATLDGFAEVARCGSVGIISIIFDDLKKPYKEVFSKSWYTGNEAQQIADTLYEYLNEIKLQMNSFVFSTLLETVVEETILKFIGALGYNHSFKNKGNKFLESVKRDFEIFYKLFIQFVPEGEDKTIIIDEKFKLMEFFMDLSCGPVDEIANTWEKTLQIYWDCPIILLEAILSCRKDVDNSRTKQILGNASQLNNNSQRLAHVESGELQPTFISRLVLAKKEKK</sequence>
<dbReference type="InterPro" id="IPR010326">
    <property type="entry name" value="EXOC3/Sec6"/>
</dbReference>
<organism evidence="4 5">
    <name type="scientific">Henningerozyma blattae (strain ATCC 34711 / CBS 6284 / DSM 70876 / NBRC 10599 / NRRL Y-10934 / UCD 77-7)</name>
    <name type="common">Yeast</name>
    <name type="synonym">Tetrapisispora blattae</name>
    <dbReference type="NCBI Taxonomy" id="1071380"/>
    <lineage>
        <taxon>Eukaryota</taxon>
        <taxon>Fungi</taxon>
        <taxon>Dikarya</taxon>
        <taxon>Ascomycota</taxon>
        <taxon>Saccharomycotina</taxon>
        <taxon>Saccharomycetes</taxon>
        <taxon>Saccharomycetales</taxon>
        <taxon>Saccharomycetaceae</taxon>
        <taxon>Henningerozyma</taxon>
    </lineage>
</organism>
<keyword evidence="5" id="KW-1185">Reference proteome</keyword>
<protein>
    <submittedName>
        <fullName evidence="4">Uncharacterized protein</fullName>
    </submittedName>
</protein>
<evidence type="ECO:0000256" key="2">
    <source>
        <dbReference type="ARBA" id="ARBA00022448"/>
    </source>
</evidence>
<dbReference type="Pfam" id="PF06046">
    <property type="entry name" value="Sec6"/>
    <property type="match status" value="1"/>
</dbReference>
<dbReference type="KEGG" id="tbl:TBLA_0C04750"/>
<gene>
    <name evidence="4" type="primary">TBLA0C04750</name>
    <name evidence="4" type="ORF">TBLA_0C04750</name>
</gene>
<dbReference type="GeneID" id="14495251"/>
<name>I2H1L9_HENB6</name>
<evidence type="ECO:0000256" key="1">
    <source>
        <dbReference type="ARBA" id="ARBA00009447"/>
    </source>
</evidence>
<dbReference type="GO" id="GO:0051601">
    <property type="term" value="P:exocyst localization"/>
    <property type="evidence" value="ECO:0007669"/>
    <property type="project" value="EnsemblFungi"/>
</dbReference>
<dbReference type="GO" id="GO:0000149">
    <property type="term" value="F:SNARE binding"/>
    <property type="evidence" value="ECO:0007669"/>
    <property type="project" value="EnsemblFungi"/>
</dbReference>
<dbReference type="EMBL" id="HE806318">
    <property type="protein sequence ID" value="CCH60271.1"/>
    <property type="molecule type" value="Genomic_DNA"/>
</dbReference>
<dbReference type="OMA" id="MNIGPKT"/>
<dbReference type="FunFam" id="1.10.357.50:FF:000006">
    <property type="entry name" value="Exocyst complex component sec6"/>
    <property type="match status" value="1"/>
</dbReference>
<dbReference type="eggNOG" id="KOG2286">
    <property type="taxonomic scope" value="Eukaryota"/>
</dbReference>
<dbReference type="GO" id="GO:0005934">
    <property type="term" value="C:cellular bud tip"/>
    <property type="evidence" value="ECO:0007669"/>
    <property type="project" value="EnsemblFungi"/>
</dbReference>
<dbReference type="GO" id="GO:0006887">
    <property type="term" value="P:exocytosis"/>
    <property type="evidence" value="ECO:0007669"/>
    <property type="project" value="UniProtKB-KW"/>
</dbReference>
<dbReference type="PANTHER" id="PTHR21292:SF1">
    <property type="entry name" value="EXOCYST COMPLEX COMPONENT 3"/>
    <property type="match status" value="1"/>
</dbReference>
<keyword evidence="2" id="KW-0813">Transport</keyword>
<reference evidence="4 5" key="1">
    <citation type="journal article" date="2011" name="Proc. Natl. Acad. Sci. U.S.A.">
        <title>Evolutionary erosion of yeast sex chromosomes by mating-type switching accidents.</title>
        <authorList>
            <person name="Gordon J.L."/>
            <person name="Armisen D."/>
            <person name="Proux-Wera E."/>
            <person name="Oheigeartaigh S.S."/>
            <person name="Byrne K.P."/>
            <person name="Wolfe K.H."/>
        </authorList>
    </citation>
    <scope>NUCLEOTIDE SEQUENCE [LARGE SCALE GENOMIC DNA]</scope>
    <source>
        <strain evidence="5">ATCC 34711 / CBS 6284 / DSM 70876 / NBRC 10599 / NRRL Y-10934 / UCD 77-7</strain>
    </source>
</reference>
<dbReference type="PANTHER" id="PTHR21292">
    <property type="entry name" value="EXOCYST COMPLEX COMPONENT SEC6-RELATED"/>
    <property type="match status" value="1"/>
</dbReference>
<dbReference type="GO" id="GO:0035544">
    <property type="term" value="P:negative regulation of SNARE complex assembly"/>
    <property type="evidence" value="ECO:0007669"/>
    <property type="project" value="EnsemblFungi"/>
</dbReference>
<dbReference type="InterPro" id="IPR042532">
    <property type="entry name" value="EXOC3/Sec6_C"/>
</dbReference>
<dbReference type="STRING" id="1071380.I2H1L9"/>
<accession>I2H1L9</accession>
<evidence type="ECO:0000313" key="5">
    <source>
        <dbReference type="Proteomes" id="UP000002866"/>
    </source>
</evidence>
<dbReference type="AlphaFoldDB" id="I2H1L9"/>
<dbReference type="GO" id="GO:0005935">
    <property type="term" value="C:cellular bud neck"/>
    <property type="evidence" value="ECO:0007669"/>
    <property type="project" value="EnsemblFungi"/>
</dbReference>
<keyword evidence="3" id="KW-0268">Exocytosis</keyword>
<dbReference type="Gene3D" id="1.10.357.50">
    <property type="match status" value="1"/>
</dbReference>
<dbReference type="Gene3D" id="1.10.357.70">
    <property type="entry name" value="Exocyst complex component Sec6, C-terminal domain"/>
    <property type="match status" value="1"/>
</dbReference>
<dbReference type="HOGENOM" id="CLU_011776_2_0_1"/>
<dbReference type="InParanoid" id="I2H1L9"/>
<dbReference type="RefSeq" id="XP_004179790.1">
    <property type="nucleotide sequence ID" value="XM_004179742.1"/>
</dbReference>
<dbReference type="Proteomes" id="UP000002866">
    <property type="component" value="Chromosome 3"/>
</dbReference>
<proteinExistence type="inferred from homology"/>
<dbReference type="GO" id="GO:0006893">
    <property type="term" value="P:Golgi to plasma membrane transport"/>
    <property type="evidence" value="ECO:0007669"/>
    <property type="project" value="EnsemblFungi"/>
</dbReference>
<dbReference type="GO" id="GO:0000145">
    <property type="term" value="C:exocyst"/>
    <property type="evidence" value="ECO:0007669"/>
    <property type="project" value="EnsemblFungi"/>
</dbReference>
<evidence type="ECO:0000313" key="4">
    <source>
        <dbReference type="EMBL" id="CCH60271.1"/>
    </source>
</evidence>
<comment type="similarity">
    <text evidence="1">Belongs to the SEC6 family.</text>
</comment>